<accession>A0A0S4LMP7</accession>
<dbReference type="EMBL" id="CZPZ01000023">
    <property type="protein sequence ID" value="CUS37284.1"/>
    <property type="molecule type" value="Genomic_DNA"/>
</dbReference>
<dbReference type="Proteomes" id="UP000198736">
    <property type="component" value="Unassembled WGS sequence"/>
</dbReference>
<evidence type="ECO:0000313" key="2">
    <source>
        <dbReference type="Proteomes" id="UP000198736"/>
    </source>
</evidence>
<gene>
    <name evidence="1" type="ORF">COMA2_30173</name>
</gene>
<evidence type="ECO:0000313" key="1">
    <source>
        <dbReference type="EMBL" id="CUS37284.1"/>
    </source>
</evidence>
<sequence length="253" mass="27881">MRIRKKSPKPSAKRPPLYFVGYRGTAPATDEVKTLYEREYGVPLAIRHEDGAPESWQATHGPWSAHVVLPLPMSHVAEVMKQLTWEHEVMGAVAPSIASPRDMPDTVLLAARLARCLTLLSQGTAYDVVRQAYANPSDWQPRTLGSFVLDDHVSIVHDDTAHPDRVWSYSLGLSKFGLDEVEVFAAKGLSDSAAKDLLTESAGELLRLGHSPKVGTALDLPLIGRTIHIRNYRTAAPAGRMLGFRELQTSEVR</sequence>
<proteinExistence type="predicted"/>
<dbReference type="AlphaFoldDB" id="A0A0S4LMP7"/>
<reference evidence="2" key="1">
    <citation type="submission" date="2015-10" db="EMBL/GenBank/DDBJ databases">
        <authorList>
            <person name="Luecker S."/>
            <person name="Luecker S."/>
        </authorList>
    </citation>
    <scope>NUCLEOTIDE SEQUENCE [LARGE SCALE GENOMIC DNA]</scope>
</reference>
<organism evidence="1 2">
    <name type="scientific">Candidatus Nitrospira nitrificans</name>
    <dbReference type="NCBI Taxonomy" id="1742973"/>
    <lineage>
        <taxon>Bacteria</taxon>
        <taxon>Pseudomonadati</taxon>
        <taxon>Nitrospirota</taxon>
        <taxon>Nitrospiria</taxon>
        <taxon>Nitrospirales</taxon>
        <taxon>Nitrospiraceae</taxon>
        <taxon>Nitrospira</taxon>
    </lineage>
</organism>
<evidence type="ECO:0008006" key="3">
    <source>
        <dbReference type="Google" id="ProtNLM"/>
    </source>
</evidence>
<name>A0A0S4LMP7_9BACT</name>
<protein>
    <recommendedName>
        <fullName evidence="3">DUF4261 domain-containing protein</fullName>
    </recommendedName>
</protein>
<dbReference type="RefSeq" id="WP_090898991.1">
    <property type="nucleotide sequence ID" value="NZ_CZPZ01000023.1"/>
</dbReference>
<dbReference type="STRING" id="1742973.COMA2_30173"/>
<dbReference type="OrthoDB" id="9783399at2"/>
<keyword evidence="2" id="KW-1185">Reference proteome</keyword>